<dbReference type="GO" id="GO:0030313">
    <property type="term" value="C:cell envelope"/>
    <property type="evidence" value="ECO:0007669"/>
    <property type="project" value="UniProtKB-SubCell"/>
</dbReference>
<dbReference type="STRING" id="1798512.A3A39_00965"/>
<accession>A0A1F6F257</accession>
<dbReference type="SUPFAM" id="SSF111369">
    <property type="entry name" value="HlyD-like secretion proteins"/>
    <property type="match status" value="1"/>
</dbReference>
<dbReference type="NCBIfam" id="TIGR01730">
    <property type="entry name" value="RND_mfp"/>
    <property type="match status" value="1"/>
</dbReference>
<comment type="subcellular location">
    <subcellularLocation>
        <location evidence="1">Cell envelope</location>
    </subcellularLocation>
</comment>
<dbReference type="InterPro" id="IPR006143">
    <property type="entry name" value="RND_pump_MFP"/>
</dbReference>
<keyword evidence="3" id="KW-0175">Coiled coil</keyword>
<evidence type="ECO:0000256" key="2">
    <source>
        <dbReference type="ARBA" id="ARBA00009477"/>
    </source>
</evidence>
<feature type="region of interest" description="Disordered" evidence="4">
    <location>
        <begin position="398"/>
        <end position="419"/>
    </location>
</feature>
<comment type="similarity">
    <text evidence="2">Belongs to the membrane fusion protein (MFP) (TC 8.A.1) family.</text>
</comment>
<reference evidence="5 6" key="1">
    <citation type="journal article" date="2016" name="Nat. Commun.">
        <title>Thousands of microbial genomes shed light on interconnected biogeochemical processes in an aquifer system.</title>
        <authorList>
            <person name="Anantharaman K."/>
            <person name="Brown C.T."/>
            <person name="Hug L.A."/>
            <person name="Sharon I."/>
            <person name="Castelle C.J."/>
            <person name="Probst A.J."/>
            <person name="Thomas B.C."/>
            <person name="Singh A."/>
            <person name="Wilkins M.J."/>
            <person name="Karaoz U."/>
            <person name="Brodie E.L."/>
            <person name="Williams K.H."/>
            <person name="Hubbard S.S."/>
            <person name="Banfield J.F."/>
        </authorList>
    </citation>
    <scope>NUCLEOTIDE SEQUENCE [LARGE SCALE GENOMIC DNA]</scope>
</reference>
<dbReference type="GO" id="GO:0022857">
    <property type="term" value="F:transmembrane transporter activity"/>
    <property type="evidence" value="ECO:0007669"/>
    <property type="project" value="InterPro"/>
</dbReference>
<sequence>DVVAASSALSELDNGDLRASVLQKEAAREAQQAKLSALRQGTRPEEIAVSESSVESASASLDQARRALLEEMHDVYRSADDAIHNKVDQFFTNPRSANPQLTFLVADSQIENNLEYARLVMETALGSWQMYIATLSVASDLLASAETSQKNLNEVTALLAQANTALNRGIQTGSVTQSMIDGYIVDVASARSSIHTAGSALTSAVTAHKDASAALETAKKNLALKKAGTVQADIDAQEAQVKASEADLANARAQLSKTIMRAPFAGIVTKMDLKVGSIASANVSEVSMISTGTFQIESFVPEINIALIEVEDEAAVTLDAYGGGTVFAARVVSIDPAETVRDGVSMYRTILQFDGQDERIRSGMTANVVITTDERENVLSIPRGVVVEREGKKYVRVSAKGGSASGGKEETEEREVTTGAVSSLGSIEILSGLSEGDLVVLSK</sequence>
<dbReference type="Gene3D" id="2.40.50.100">
    <property type="match status" value="1"/>
</dbReference>
<evidence type="ECO:0000256" key="3">
    <source>
        <dbReference type="ARBA" id="ARBA00023054"/>
    </source>
</evidence>
<dbReference type="AlphaFoldDB" id="A0A1F6F257"/>
<proteinExistence type="inferred from homology"/>
<dbReference type="Gene3D" id="2.40.420.20">
    <property type="match status" value="1"/>
</dbReference>
<feature type="compositionally biased region" description="Basic and acidic residues" evidence="4">
    <location>
        <begin position="407"/>
        <end position="416"/>
    </location>
</feature>
<comment type="caution">
    <text evidence="5">The sequence shown here is derived from an EMBL/GenBank/DDBJ whole genome shotgun (WGS) entry which is preliminary data.</text>
</comment>
<name>A0A1F6F257_9BACT</name>
<evidence type="ECO:0000313" key="6">
    <source>
        <dbReference type="Proteomes" id="UP000177372"/>
    </source>
</evidence>
<dbReference type="PANTHER" id="PTHR32347">
    <property type="entry name" value="EFFLUX SYSTEM COMPONENT YKNX-RELATED"/>
    <property type="match status" value="1"/>
</dbReference>
<dbReference type="Gene3D" id="1.10.287.470">
    <property type="entry name" value="Helix hairpin bin"/>
    <property type="match status" value="1"/>
</dbReference>
<evidence type="ECO:0000313" key="5">
    <source>
        <dbReference type="EMBL" id="OGG79939.1"/>
    </source>
</evidence>
<dbReference type="PANTHER" id="PTHR32347:SF23">
    <property type="entry name" value="BLL5650 PROTEIN"/>
    <property type="match status" value="1"/>
</dbReference>
<dbReference type="Proteomes" id="UP000177372">
    <property type="component" value="Unassembled WGS sequence"/>
</dbReference>
<dbReference type="EMBL" id="MFLZ01000015">
    <property type="protein sequence ID" value="OGG79939.1"/>
    <property type="molecule type" value="Genomic_DNA"/>
</dbReference>
<evidence type="ECO:0000256" key="1">
    <source>
        <dbReference type="ARBA" id="ARBA00004196"/>
    </source>
</evidence>
<organism evidence="5 6">
    <name type="scientific">Candidatus Kaiserbacteria bacterium RIFCSPLOWO2_01_FULL_54_13</name>
    <dbReference type="NCBI Taxonomy" id="1798512"/>
    <lineage>
        <taxon>Bacteria</taxon>
        <taxon>Candidatus Kaiseribacteriota</taxon>
    </lineage>
</organism>
<feature type="non-terminal residue" evidence="5">
    <location>
        <position position="1"/>
    </location>
</feature>
<evidence type="ECO:0000256" key="4">
    <source>
        <dbReference type="SAM" id="MobiDB-lite"/>
    </source>
</evidence>
<dbReference type="InterPro" id="IPR050465">
    <property type="entry name" value="UPF0194_transport"/>
</dbReference>
<dbReference type="GO" id="GO:0016020">
    <property type="term" value="C:membrane"/>
    <property type="evidence" value="ECO:0007669"/>
    <property type="project" value="InterPro"/>
</dbReference>
<evidence type="ECO:0008006" key="7">
    <source>
        <dbReference type="Google" id="ProtNLM"/>
    </source>
</evidence>
<gene>
    <name evidence="5" type="ORF">A3A39_00965</name>
</gene>
<protein>
    <recommendedName>
        <fullName evidence="7">RND efflux pump membrane fusion protein barrel-sandwich domain-containing protein</fullName>
    </recommendedName>
</protein>